<gene>
    <name evidence="2" type="ORF">Pan265_21150</name>
</gene>
<keyword evidence="1" id="KW-0472">Membrane</keyword>
<dbReference type="InterPro" id="IPR032820">
    <property type="entry name" value="ATPase_put"/>
</dbReference>
<protein>
    <submittedName>
        <fullName evidence="2">F0F1-ATPase subunit (ATPase_gene1)</fullName>
    </submittedName>
</protein>
<evidence type="ECO:0000313" key="3">
    <source>
        <dbReference type="Proteomes" id="UP000320386"/>
    </source>
</evidence>
<evidence type="ECO:0000313" key="2">
    <source>
        <dbReference type="EMBL" id="QDU72251.1"/>
    </source>
</evidence>
<sequence length="84" mass="8963">MAEEDRRRLWALAGSGLEFGLAAVVLAGVGFWLDGHWGTRPLWSMTGLVVGVMGGLYLLVKKAIALNQEAERDRRHGEGGGGDG</sequence>
<feature type="transmembrane region" description="Helical" evidence="1">
    <location>
        <begin position="42"/>
        <end position="60"/>
    </location>
</feature>
<dbReference type="Pfam" id="PF09527">
    <property type="entry name" value="ATPase_gene1"/>
    <property type="match status" value="1"/>
</dbReference>
<keyword evidence="1" id="KW-0812">Transmembrane</keyword>
<dbReference type="EMBL" id="CP036280">
    <property type="protein sequence ID" value="QDU72251.1"/>
    <property type="molecule type" value="Genomic_DNA"/>
</dbReference>
<name>A0A518BZ54_9BACT</name>
<dbReference type="RefSeq" id="WP_236254357.1">
    <property type="nucleotide sequence ID" value="NZ_CP036280.1"/>
</dbReference>
<evidence type="ECO:0000256" key="1">
    <source>
        <dbReference type="SAM" id="Phobius"/>
    </source>
</evidence>
<keyword evidence="1" id="KW-1133">Transmembrane helix</keyword>
<accession>A0A518BZ54</accession>
<reference evidence="2 3" key="1">
    <citation type="submission" date="2019-02" db="EMBL/GenBank/DDBJ databases">
        <title>Deep-cultivation of Planctomycetes and their phenomic and genomic characterization uncovers novel biology.</title>
        <authorList>
            <person name="Wiegand S."/>
            <person name="Jogler M."/>
            <person name="Boedeker C."/>
            <person name="Pinto D."/>
            <person name="Vollmers J."/>
            <person name="Rivas-Marin E."/>
            <person name="Kohn T."/>
            <person name="Peeters S.H."/>
            <person name="Heuer A."/>
            <person name="Rast P."/>
            <person name="Oberbeckmann S."/>
            <person name="Bunk B."/>
            <person name="Jeske O."/>
            <person name="Meyerdierks A."/>
            <person name="Storesund J.E."/>
            <person name="Kallscheuer N."/>
            <person name="Luecker S."/>
            <person name="Lage O.M."/>
            <person name="Pohl T."/>
            <person name="Merkel B.J."/>
            <person name="Hornburger P."/>
            <person name="Mueller R.-W."/>
            <person name="Bruemmer F."/>
            <person name="Labrenz M."/>
            <person name="Spormann A.M."/>
            <person name="Op den Camp H."/>
            <person name="Overmann J."/>
            <person name="Amann R."/>
            <person name="Jetten M.S.M."/>
            <person name="Mascher T."/>
            <person name="Medema M.H."/>
            <person name="Devos D.P."/>
            <person name="Kaster A.-K."/>
            <person name="Ovreas L."/>
            <person name="Rohde M."/>
            <person name="Galperin M.Y."/>
            <person name="Jogler C."/>
        </authorList>
    </citation>
    <scope>NUCLEOTIDE SEQUENCE [LARGE SCALE GENOMIC DNA]</scope>
    <source>
        <strain evidence="2 3">Pan265</strain>
    </source>
</reference>
<proteinExistence type="predicted"/>
<feature type="transmembrane region" description="Helical" evidence="1">
    <location>
        <begin position="9"/>
        <end position="30"/>
    </location>
</feature>
<keyword evidence="3" id="KW-1185">Reference proteome</keyword>
<dbReference type="AlphaFoldDB" id="A0A518BZ54"/>
<organism evidence="2 3">
    <name type="scientific">Mucisphaera calidilacus</name>
    <dbReference type="NCBI Taxonomy" id="2527982"/>
    <lineage>
        <taxon>Bacteria</taxon>
        <taxon>Pseudomonadati</taxon>
        <taxon>Planctomycetota</taxon>
        <taxon>Phycisphaerae</taxon>
        <taxon>Phycisphaerales</taxon>
        <taxon>Phycisphaeraceae</taxon>
        <taxon>Mucisphaera</taxon>
    </lineage>
</organism>
<dbReference type="KEGG" id="mcad:Pan265_21150"/>
<dbReference type="Proteomes" id="UP000320386">
    <property type="component" value="Chromosome"/>
</dbReference>